<name>A0A1I5ALY3_9GAMM</name>
<dbReference type="AlphaFoldDB" id="A0A1I5ALY3"/>
<dbReference type="RefSeq" id="WP_092519045.1">
    <property type="nucleotide sequence ID" value="NZ_CAWRAH010000032.1"/>
</dbReference>
<dbReference type="Pfam" id="PF01075">
    <property type="entry name" value="Glyco_transf_9"/>
    <property type="match status" value="1"/>
</dbReference>
<dbReference type="Proteomes" id="UP000199011">
    <property type="component" value="Unassembled WGS sequence"/>
</dbReference>
<protein>
    <submittedName>
        <fullName evidence="1">Glycosyltransferase family 9 (Heptosyltransferase)</fullName>
    </submittedName>
</protein>
<sequence>MNPRILDNYPETKFIISSYKQNIPLAEGLRARIGKNSEVVISDSLNFFLTLLNSITLIIVGDGGICHLAAALQKKLIAFYGVTMPENWAPLATEDKCIVFYDPDDVNNIDLNTVYPAIFSLLKN</sequence>
<evidence type="ECO:0000313" key="2">
    <source>
        <dbReference type="Proteomes" id="UP000199011"/>
    </source>
</evidence>
<evidence type="ECO:0000313" key="1">
    <source>
        <dbReference type="EMBL" id="SFN63481.1"/>
    </source>
</evidence>
<dbReference type="OrthoDB" id="9797795at2"/>
<dbReference type="EMBL" id="FOVO01000013">
    <property type="protein sequence ID" value="SFN63481.1"/>
    <property type="molecule type" value="Genomic_DNA"/>
</dbReference>
<dbReference type="Gene3D" id="3.40.50.2000">
    <property type="entry name" value="Glycogen Phosphorylase B"/>
    <property type="match status" value="1"/>
</dbReference>
<gene>
    <name evidence="1" type="ORF">SAMN05421579_1131</name>
</gene>
<dbReference type="GO" id="GO:0016757">
    <property type="term" value="F:glycosyltransferase activity"/>
    <property type="evidence" value="ECO:0007669"/>
    <property type="project" value="InterPro"/>
</dbReference>
<dbReference type="SUPFAM" id="SSF53756">
    <property type="entry name" value="UDP-Glycosyltransferase/glycogen phosphorylase"/>
    <property type="match status" value="1"/>
</dbReference>
<keyword evidence="1" id="KW-0808">Transferase</keyword>
<dbReference type="InterPro" id="IPR002201">
    <property type="entry name" value="Glyco_trans_9"/>
</dbReference>
<proteinExistence type="predicted"/>
<organism evidence="1 2">
    <name type="scientific">Xenorhabdus japonica</name>
    <dbReference type="NCBI Taxonomy" id="53341"/>
    <lineage>
        <taxon>Bacteria</taxon>
        <taxon>Pseudomonadati</taxon>
        <taxon>Pseudomonadota</taxon>
        <taxon>Gammaproteobacteria</taxon>
        <taxon>Enterobacterales</taxon>
        <taxon>Morganellaceae</taxon>
        <taxon>Xenorhabdus</taxon>
    </lineage>
</organism>
<reference evidence="2" key="1">
    <citation type="submission" date="2016-10" db="EMBL/GenBank/DDBJ databases">
        <authorList>
            <person name="Varghese N."/>
            <person name="Submissions S."/>
        </authorList>
    </citation>
    <scope>NUCLEOTIDE SEQUENCE [LARGE SCALE GENOMIC DNA]</scope>
    <source>
        <strain evidence="2">DSM 16522</strain>
    </source>
</reference>
<accession>A0A1I5ALY3</accession>
<keyword evidence="2" id="KW-1185">Reference proteome</keyword>
<dbReference type="STRING" id="53341.SAMN05421579_1131"/>